<evidence type="ECO:0000259" key="8">
    <source>
        <dbReference type="PROSITE" id="PS51384"/>
    </source>
</evidence>
<keyword evidence="6" id="KW-0411">Iron-sulfur</keyword>
<evidence type="ECO:0000256" key="6">
    <source>
        <dbReference type="ARBA" id="ARBA00023014"/>
    </source>
</evidence>
<dbReference type="CDD" id="cd06185">
    <property type="entry name" value="PDR_like"/>
    <property type="match status" value="1"/>
</dbReference>
<dbReference type="Gene3D" id="3.10.20.30">
    <property type="match status" value="1"/>
</dbReference>
<evidence type="ECO:0000256" key="3">
    <source>
        <dbReference type="ARBA" id="ARBA00022723"/>
    </source>
</evidence>
<feature type="domain" description="2Fe-2S ferredoxin-type" evidence="7">
    <location>
        <begin position="275"/>
        <end position="360"/>
    </location>
</feature>
<evidence type="ECO:0000256" key="1">
    <source>
        <dbReference type="ARBA" id="ARBA00022630"/>
    </source>
</evidence>
<dbReference type="EMBL" id="JBHSWE010000002">
    <property type="protein sequence ID" value="MFC6674161.1"/>
    <property type="molecule type" value="Genomic_DNA"/>
</dbReference>
<dbReference type="Gene3D" id="2.40.30.10">
    <property type="entry name" value="Translation factors"/>
    <property type="match status" value="1"/>
</dbReference>
<dbReference type="InterPro" id="IPR001433">
    <property type="entry name" value="OxRdtase_FAD/NAD-bd"/>
</dbReference>
<feature type="domain" description="FAD-binding FR-type" evidence="8">
    <location>
        <begin position="43"/>
        <end position="145"/>
    </location>
</feature>
<evidence type="ECO:0000313" key="10">
    <source>
        <dbReference type="Proteomes" id="UP001596422"/>
    </source>
</evidence>
<dbReference type="SUPFAM" id="SSF52343">
    <property type="entry name" value="Ferredoxin reductase-like, C-terminal NADP-linked domain"/>
    <property type="match status" value="1"/>
</dbReference>
<dbReference type="InterPro" id="IPR017938">
    <property type="entry name" value="Riboflavin_synthase-like_b-brl"/>
</dbReference>
<dbReference type="InterPro" id="IPR039261">
    <property type="entry name" value="FNR_nucleotide-bd"/>
</dbReference>
<keyword evidence="1" id="KW-0285">Flavoprotein</keyword>
<dbReference type="InterPro" id="IPR036010">
    <property type="entry name" value="2Fe-2S_ferredoxin-like_sf"/>
</dbReference>
<keyword evidence="3" id="KW-0479">Metal-binding</keyword>
<dbReference type="Gene3D" id="3.40.50.80">
    <property type="entry name" value="Nucleotide-binding domain of ferredoxin-NADP reductase (FNR) module"/>
    <property type="match status" value="1"/>
</dbReference>
<evidence type="ECO:0000313" key="9">
    <source>
        <dbReference type="EMBL" id="MFC6674161.1"/>
    </source>
</evidence>
<evidence type="ECO:0000256" key="2">
    <source>
        <dbReference type="ARBA" id="ARBA00022714"/>
    </source>
</evidence>
<dbReference type="RefSeq" id="WP_379913868.1">
    <property type="nucleotide sequence ID" value="NZ_JBHSWE010000002.1"/>
</dbReference>
<dbReference type="Pfam" id="PF00175">
    <property type="entry name" value="NAD_binding_1"/>
    <property type="match status" value="1"/>
</dbReference>
<dbReference type="PROSITE" id="PS51384">
    <property type="entry name" value="FAD_FR"/>
    <property type="match status" value="1"/>
</dbReference>
<dbReference type="InterPro" id="IPR001041">
    <property type="entry name" value="2Fe-2S_ferredoxin-type"/>
</dbReference>
<dbReference type="Pfam" id="PF00111">
    <property type="entry name" value="Fer2"/>
    <property type="match status" value="1"/>
</dbReference>
<protein>
    <submittedName>
        <fullName evidence="9">PDR/VanB family oxidoreductase</fullName>
    </submittedName>
</protein>
<evidence type="ECO:0000256" key="5">
    <source>
        <dbReference type="ARBA" id="ARBA00023004"/>
    </source>
</evidence>
<sequence length="360" mass="39231">MGDKGRDDRMQLGLAMIRHFLQTGNILSQLSLFGGSIVMAHAPLDLTVTLAAKEAVAEGIVRFELTPAAGVELPPAEAGAHIRIRVPNGEERQYSLCQGPDETDRYVIVVKYEAEGKGGSRSLIDDSKVGDTFAISAPVNDFPLKGNPARYIFIAGGIGVTPLYSMIQTLMQTGGKPWKLYYLSRHAEQTAFLEEFDVPEFRGKVVVHHTNGEPDNKYDLWPVLEQPKGAYLYCCGPRALMEEVRDMTGHWSPSSVHFEDFGAADAAHRPDDEPFEVRLRGQGGVITVAAEQTLLEALEANGVEVPYSCESGTCGTCRCDLLAGDVDHRDLVLSEEEQGRYIIPCVSRGLGNGLVIGLPE</sequence>
<dbReference type="Proteomes" id="UP001596422">
    <property type="component" value="Unassembled WGS sequence"/>
</dbReference>
<dbReference type="InterPro" id="IPR050415">
    <property type="entry name" value="MRET"/>
</dbReference>
<dbReference type="SUPFAM" id="SSF54292">
    <property type="entry name" value="2Fe-2S ferredoxin-like"/>
    <property type="match status" value="1"/>
</dbReference>
<dbReference type="PRINTS" id="PR00409">
    <property type="entry name" value="PHDIOXRDTASE"/>
</dbReference>
<proteinExistence type="predicted"/>
<gene>
    <name evidence="9" type="ORF">ACFQDL_31695</name>
</gene>
<dbReference type="PROSITE" id="PS51085">
    <property type="entry name" value="2FE2S_FER_2"/>
    <property type="match status" value="1"/>
</dbReference>
<keyword evidence="2" id="KW-0001">2Fe-2S</keyword>
<evidence type="ECO:0000259" key="7">
    <source>
        <dbReference type="PROSITE" id="PS51085"/>
    </source>
</evidence>
<evidence type="ECO:0000256" key="4">
    <source>
        <dbReference type="ARBA" id="ARBA00023002"/>
    </source>
</evidence>
<keyword evidence="4" id="KW-0560">Oxidoreductase</keyword>
<dbReference type="PANTHER" id="PTHR47354:SF1">
    <property type="entry name" value="CARNITINE MONOOXYGENASE REDUCTASE SUBUNIT"/>
    <property type="match status" value="1"/>
</dbReference>
<dbReference type="InterPro" id="IPR012675">
    <property type="entry name" value="Beta-grasp_dom_sf"/>
</dbReference>
<organism evidence="9 10">
    <name type="scientific">Marinobacterium aestuariivivens</name>
    <dbReference type="NCBI Taxonomy" id="1698799"/>
    <lineage>
        <taxon>Bacteria</taxon>
        <taxon>Pseudomonadati</taxon>
        <taxon>Pseudomonadota</taxon>
        <taxon>Gammaproteobacteria</taxon>
        <taxon>Oceanospirillales</taxon>
        <taxon>Oceanospirillaceae</taxon>
        <taxon>Marinobacterium</taxon>
    </lineage>
</organism>
<dbReference type="InterPro" id="IPR006058">
    <property type="entry name" value="2Fe2S_fd_BS"/>
</dbReference>
<keyword evidence="5" id="KW-0408">Iron</keyword>
<name>A0ABW2A9D8_9GAMM</name>
<accession>A0ABW2A9D8</accession>
<comment type="caution">
    <text evidence="9">The sequence shown here is derived from an EMBL/GenBank/DDBJ whole genome shotgun (WGS) entry which is preliminary data.</text>
</comment>
<dbReference type="SUPFAM" id="SSF63380">
    <property type="entry name" value="Riboflavin synthase domain-like"/>
    <property type="match status" value="1"/>
</dbReference>
<reference evidence="10" key="1">
    <citation type="journal article" date="2019" name="Int. J. Syst. Evol. Microbiol.">
        <title>The Global Catalogue of Microorganisms (GCM) 10K type strain sequencing project: providing services to taxonomists for standard genome sequencing and annotation.</title>
        <authorList>
            <consortium name="The Broad Institute Genomics Platform"/>
            <consortium name="The Broad Institute Genome Sequencing Center for Infectious Disease"/>
            <person name="Wu L."/>
            <person name="Ma J."/>
        </authorList>
    </citation>
    <scope>NUCLEOTIDE SEQUENCE [LARGE SCALE GENOMIC DNA]</scope>
    <source>
        <strain evidence="10">NBRC 111756</strain>
    </source>
</reference>
<dbReference type="InterPro" id="IPR017927">
    <property type="entry name" value="FAD-bd_FR_type"/>
</dbReference>
<dbReference type="PANTHER" id="PTHR47354">
    <property type="entry name" value="NADH OXIDOREDUCTASE HCR"/>
    <property type="match status" value="1"/>
</dbReference>
<dbReference type="CDD" id="cd00207">
    <property type="entry name" value="fer2"/>
    <property type="match status" value="1"/>
</dbReference>
<keyword evidence="10" id="KW-1185">Reference proteome</keyword>
<dbReference type="PROSITE" id="PS00197">
    <property type="entry name" value="2FE2S_FER_1"/>
    <property type="match status" value="1"/>
</dbReference>